<reference evidence="1" key="2">
    <citation type="journal article" date="2022" name="New Phytol.">
        <title>Evolutionary transition to the ectomycorrhizal habit in the genomes of a hyperdiverse lineage of mushroom-forming fungi.</title>
        <authorList>
            <person name="Looney B."/>
            <person name="Miyauchi S."/>
            <person name="Morin E."/>
            <person name="Drula E."/>
            <person name="Courty P.E."/>
            <person name="Kohler A."/>
            <person name="Kuo A."/>
            <person name="LaButti K."/>
            <person name="Pangilinan J."/>
            <person name="Lipzen A."/>
            <person name="Riley R."/>
            <person name="Andreopoulos W."/>
            <person name="He G."/>
            <person name="Johnson J."/>
            <person name="Nolan M."/>
            <person name="Tritt A."/>
            <person name="Barry K.W."/>
            <person name="Grigoriev I.V."/>
            <person name="Nagy L.G."/>
            <person name="Hibbett D."/>
            <person name="Henrissat B."/>
            <person name="Matheny P.B."/>
            <person name="Labbe J."/>
            <person name="Martin F.M."/>
        </authorList>
    </citation>
    <scope>NUCLEOTIDE SEQUENCE</scope>
    <source>
        <strain evidence="1">HHB10654</strain>
    </source>
</reference>
<organism evidence="1 2">
    <name type="scientific">Artomyces pyxidatus</name>
    <dbReference type="NCBI Taxonomy" id="48021"/>
    <lineage>
        <taxon>Eukaryota</taxon>
        <taxon>Fungi</taxon>
        <taxon>Dikarya</taxon>
        <taxon>Basidiomycota</taxon>
        <taxon>Agaricomycotina</taxon>
        <taxon>Agaricomycetes</taxon>
        <taxon>Russulales</taxon>
        <taxon>Auriscalpiaceae</taxon>
        <taxon>Artomyces</taxon>
    </lineage>
</organism>
<dbReference type="Proteomes" id="UP000814140">
    <property type="component" value="Unassembled WGS sequence"/>
</dbReference>
<accession>A0ACB8T446</accession>
<protein>
    <submittedName>
        <fullName evidence="1">Uncharacterized protein</fullName>
    </submittedName>
</protein>
<evidence type="ECO:0000313" key="2">
    <source>
        <dbReference type="Proteomes" id="UP000814140"/>
    </source>
</evidence>
<dbReference type="EMBL" id="MU277205">
    <property type="protein sequence ID" value="KAI0062876.1"/>
    <property type="molecule type" value="Genomic_DNA"/>
</dbReference>
<reference evidence="1" key="1">
    <citation type="submission" date="2021-03" db="EMBL/GenBank/DDBJ databases">
        <authorList>
            <consortium name="DOE Joint Genome Institute"/>
            <person name="Ahrendt S."/>
            <person name="Looney B.P."/>
            <person name="Miyauchi S."/>
            <person name="Morin E."/>
            <person name="Drula E."/>
            <person name="Courty P.E."/>
            <person name="Chicoki N."/>
            <person name="Fauchery L."/>
            <person name="Kohler A."/>
            <person name="Kuo A."/>
            <person name="Labutti K."/>
            <person name="Pangilinan J."/>
            <person name="Lipzen A."/>
            <person name="Riley R."/>
            <person name="Andreopoulos W."/>
            <person name="He G."/>
            <person name="Johnson J."/>
            <person name="Barry K.W."/>
            <person name="Grigoriev I.V."/>
            <person name="Nagy L."/>
            <person name="Hibbett D."/>
            <person name="Henrissat B."/>
            <person name="Matheny P.B."/>
            <person name="Labbe J."/>
            <person name="Martin F."/>
        </authorList>
    </citation>
    <scope>NUCLEOTIDE SEQUENCE</scope>
    <source>
        <strain evidence="1">HHB10654</strain>
    </source>
</reference>
<keyword evidence="2" id="KW-1185">Reference proteome</keyword>
<name>A0ACB8T446_9AGAM</name>
<proteinExistence type="predicted"/>
<comment type="caution">
    <text evidence="1">The sequence shown here is derived from an EMBL/GenBank/DDBJ whole genome shotgun (WGS) entry which is preliminary data.</text>
</comment>
<gene>
    <name evidence="1" type="ORF">BV25DRAFT_1915625</name>
</gene>
<sequence length="459" mass="48315">MASFNVSAEDSTPLITFSPVGAWTDTPDGDPSLQSYSAQSYHVTSAQGATATISFNGTGIWLFGAKRANYGAYTVAIDGEVVQGNAQSGQAAFQQMLGGKSGLAMGIHTAVLTNTGSGTSVDVDSIVFETQIGSSGASVTNTTTDDLSPSFVYLPTPQDWTINNLQGCLDNSLHFTQTGGAQAQFNFTGDAVALYGTTSPDHANYTVSVDGATQALDGGSNGGARILHKQTLLYFGSNFGPGEHVFTMTANPTQAGQANTGKFMDVDAITVYSATGGNGTTTNKVNNGSSSGSSQSNSSNDSARPSPSKTGLLVGVIAAVSFLLILLVLLAFLLYRRRRTRRQRSKMPMQSPLTPGLPIQPFTPSMAPQNTYSYRRPVSIQNPFADPERGAPYGSSAGPSRSTSIASNYMDDMPRTPGTSVMRDSYRMDDNDLQVRSGAWANVPQRSARPPMLRLPGAQ</sequence>
<evidence type="ECO:0000313" key="1">
    <source>
        <dbReference type="EMBL" id="KAI0062876.1"/>
    </source>
</evidence>